<feature type="transmembrane region" description="Helical" evidence="1">
    <location>
        <begin position="58"/>
        <end position="76"/>
    </location>
</feature>
<proteinExistence type="predicted"/>
<organism evidence="3 4">
    <name type="scientific">Pedobacter yulinensis</name>
    <dbReference type="NCBI Taxonomy" id="2126353"/>
    <lineage>
        <taxon>Bacteria</taxon>
        <taxon>Pseudomonadati</taxon>
        <taxon>Bacteroidota</taxon>
        <taxon>Sphingobacteriia</taxon>
        <taxon>Sphingobacteriales</taxon>
        <taxon>Sphingobacteriaceae</taxon>
        <taxon>Pedobacter</taxon>
    </lineage>
</organism>
<keyword evidence="1" id="KW-1133">Transmembrane helix</keyword>
<dbReference type="InterPro" id="IPR054331">
    <property type="entry name" value="LiaF_TM"/>
</dbReference>
<dbReference type="OrthoDB" id="941984at2"/>
<evidence type="ECO:0000313" key="4">
    <source>
        <dbReference type="Proteomes" id="UP000240912"/>
    </source>
</evidence>
<comment type="caution">
    <text evidence="3">The sequence shown here is derived from an EMBL/GenBank/DDBJ whole genome shotgun (WGS) entry which is preliminary data.</text>
</comment>
<feature type="transmembrane region" description="Helical" evidence="1">
    <location>
        <begin position="35"/>
        <end position="51"/>
    </location>
</feature>
<dbReference type="Pfam" id="PF22570">
    <property type="entry name" value="LiaF-TM"/>
    <property type="match status" value="1"/>
</dbReference>
<reference evidence="3 4" key="1">
    <citation type="submission" date="2018-03" db="EMBL/GenBank/DDBJ databases">
        <authorList>
            <person name="Keele B.F."/>
        </authorList>
    </citation>
    <scope>NUCLEOTIDE SEQUENCE [LARGE SCALE GENOMIC DNA]</scope>
    <source>
        <strain evidence="3 4">YL28-9</strain>
    </source>
</reference>
<name>A0A2T3HQ18_9SPHI</name>
<keyword evidence="1" id="KW-0472">Membrane</keyword>
<evidence type="ECO:0000259" key="2">
    <source>
        <dbReference type="Pfam" id="PF22570"/>
    </source>
</evidence>
<dbReference type="AlphaFoldDB" id="A0A2T3HQ18"/>
<evidence type="ECO:0000313" key="3">
    <source>
        <dbReference type="EMBL" id="PST84481.1"/>
    </source>
</evidence>
<accession>A0A2T3HQ18</accession>
<dbReference type="EMBL" id="PYLS01000004">
    <property type="protein sequence ID" value="PST84481.1"/>
    <property type="molecule type" value="Genomic_DNA"/>
</dbReference>
<protein>
    <recommendedName>
        <fullName evidence="2">LiaF transmembrane domain-containing protein</fullName>
    </recommendedName>
</protein>
<gene>
    <name evidence="3" type="ORF">C7T94_07200</name>
</gene>
<keyword evidence="1" id="KW-0812">Transmembrane</keyword>
<keyword evidence="4" id="KW-1185">Reference proteome</keyword>
<evidence type="ECO:0000256" key="1">
    <source>
        <dbReference type="SAM" id="Phobius"/>
    </source>
</evidence>
<dbReference type="RefSeq" id="WP_107214577.1">
    <property type="nucleotide sequence ID" value="NZ_KZ686268.1"/>
</dbReference>
<sequence>MKTDKLIWGILLLFIGSVLLLENFGAIEFYWRNVWRFWPVFLIIAGLNVLFNRGNSKAGGIISLVVVVIVLGFVFVKGQEPPHTRGWWADNLKEDIEVELGDRKKSQLHFSEPYVAGSFRKSVLNIKGGGTSYKLNESTDQLVTADINRRSGNFSLQKQLGDSVQEVSLNMQDKKLKWNMNDGGNDVELRLNQQPEWDINVNVGAGEVDFDLSNHKVRAFNFNGGAAALDIKLGSLLPITDVTVKSGVADVKIKIPATAGCRIKAKTGLSAKDFTGFTKLDNGMYETPNYAGSATKIFINFDGGLSNFEVDRY</sequence>
<dbReference type="Proteomes" id="UP000240912">
    <property type="component" value="Unassembled WGS sequence"/>
</dbReference>
<feature type="domain" description="LiaF transmembrane" evidence="2">
    <location>
        <begin position="7"/>
        <end position="71"/>
    </location>
</feature>